<proteinExistence type="predicted"/>
<feature type="transmembrane region" description="Helical" evidence="2">
    <location>
        <begin position="89"/>
        <end position="109"/>
    </location>
</feature>
<feature type="transmembrane region" description="Helical" evidence="2">
    <location>
        <begin position="227"/>
        <end position="246"/>
    </location>
</feature>
<name>A0A9J6PAU8_9PROT</name>
<dbReference type="InterPro" id="IPR000620">
    <property type="entry name" value="EamA_dom"/>
</dbReference>
<gene>
    <name evidence="4" type="ORF">NJQ99_07540</name>
</gene>
<accession>A0A9J6PAU8</accession>
<feature type="transmembrane region" description="Helical" evidence="2">
    <location>
        <begin position="283"/>
        <end position="300"/>
    </location>
</feature>
<sequence>MSTPPPAKMTVAAPVPPAASPPPAQARPLEGILWMLLTMFLFTTMDSVGKELQQRHEVVQVVWARYFFHVLLLAIVMHRHLPGMMRTRAPVLQVTRSALLLVTTLLFYMGLRSLQVAEASSIMFLTPLIVTALAVPLLGEKVGWRRWASILVGFVGALIIVRPGSGALGIAALFVMAGATSNALYHITTRKVSLVDSPWTTLAHTGTVGVVVTTCAVPFFWTEPSAGDWALFVLMGAIGVTSQFALIRALTVAGASTVAPFSYSTLIWATMWGYLLFGDLPDAQTLTGALIIVASGLYVYHRERVRTGR</sequence>
<dbReference type="GO" id="GO:0016020">
    <property type="term" value="C:membrane"/>
    <property type="evidence" value="ECO:0007669"/>
    <property type="project" value="InterPro"/>
</dbReference>
<feature type="domain" description="EamA" evidence="3">
    <location>
        <begin position="170"/>
        <end position="295"/>
    </location>
</feature>
<reference evidence="4" key="1">
    <citation type="submission" date="2022-06" db="EMBL/GenBank/DDBJ databases">
        <title>Isolation and Genomics of Futiania mangrovii gen. nov., sp. nov., a Rare and Metabolically-versatile member in the Class Alphaproteobacteria.</title>
        <authorList>
            <person name="Liu L."/>
            <person name="Huang W.-C."/>
            <person name="Pan J."/>
            <person name="Li J."/>
            <person name="Huang Y."/>
            <person name="Du H."/>
            <person name="Liu Y."/>
            <person name="Li M."/>
        </authorList>
    </citation>
    <scope>NUCLEOTIDE SEQUENCE</scope>
    <source>
        <strain evidence="4">FT118</strain>
    </source>
</reference>
<comment type="caution">
    <text evidence="4">The sequence shown here is derived from an EMBL/GenBank/DDBJ whole genome shotgun (WGS) entry which is preliminary data.</text>
</comment>
<evidence type="ECO:0000256" key="2">
    <source>
        <dbReference type="SAM" id="Phobius"/>
    </source>
</evidence>
<dbReference type="Pfam" id="PF00892">
    <property type="entry name" value="EamA"/>
    <property type="match status" value="2"/>
</dbReference>
<feature type="transmembrane region" description="Helical" evidence="2">
    <location>
        <begin position="121"/>
        <end position="139"/>
    </location>
</feature>
<organism evidence="4 5">
    <name type="scientific">Futiania mangrovi</name>
    <dbReference type="NCBI Taxonomy" id="2959716"/>
    <lineage>
        <taxon>Bacteria</taxon>
        <taxon>Pseudomonadati</taxon>
        <taxon>Pseudomonadota</taxon>
        <taxon>Alphaproteobacteria</taxon>
        <taxon>Futianiales</taxon>
        <taxon>Futianiaceae</taxon>
        <taxon>Futiania</taxon>
    </lineage>
</organism>
<keyword evidence="2" id="KW-0472">Membrane</keyword>
<dbReference type="Proteomes" id="UP001055804">
    <property type="component" value="Unassembled WGS sequence"/>
</dbReference>
<evidence type="ECO:0000313" key="5">
    <source>
        <dbReference type="Proteomes" id="UP001055804"/>
    </source>
</evidence>
<feature type="region of interest" description="Disordered" evidence="1">
    <location>
        <begin position="1"/>
        <end position="22"/>
    </location>
</feature>
<feature type="transmembrane region" description="Helical" evidence="2">
    <location>
        <begin position="58"/>
        <end position="77"/>
    </location>
</feature>
<feature type="transmembrane region" description="Helical" evidence="2">
    <location>
        <begin position="199"/>
        <end position="221"/>
    </location>
</feature>
<dbReference type="PANTHER" id="PTHR22911:SF103">
    <property type="entry name" value="BLR2811 PROTEIN"/>
    <property type="match status" value="1"/>
</dbReference>
<feature type="domain" description="EamA" evidence="3">
    <location>
        <begin position="31"/>
        <end position="161"/>
    </location>
</feature>
<feature type="transmembrane region" description="Helical" evidence="2">
    <location>
        <begin position="258"/>
        <end position="277"/>
    </location>
</feature>
<evidence type="ECO:0000259" key="3">
    <source>
        <dbReference type="Pfam" id="PF00892"/>
    </source>
</evidence>
<dbReference type="EMBL" id="JAMZFT010000002">
    <property type="protein sequence ID" value="MCP1336253.1"/>
    <property type="molecule type" value="Genomic_DNA"/>
</dbReference>
<dbReference type="PANTHER" id="PTHR22911">
    <property type="entry name" value="ACYL-MALONYL CONDENSING ENZYME-RELATED"/>
    <property type="match status" value="1"/>
</dbReference>
<protein>
    <submittedName>
        <fullName evidence="4">DMT family transporter</fullName>
    </submittedName>
</protein>
<evidence type="ECO:0000313" key="4">
    <source>
        <dbReference type="EMBL" id="MCP1336253.1"/>
    </source>
</evidence>
<dbReference type="RefSeq" id="WP_269332220.1">
    <property type="nucleotide sequence ID" value="NZ_JAMZFT010000002.1"/>
</dbReference>
<dbReference type="SUPFAM" id="SSF103481">
    <property type="entry name" value="Multidrug resistance efflux transporter EmrE"/>
    <property type="match status" value="2"/>
</dbReference>
<keyword evidence="5" id="KW-1185">Reference proteome</keyword>
<keyword evidence="2" id="KW-1133">Transmembrane helix</keyword>
<keyword evidence="2" id="KW-0812">Transmembrane</keyword>
<dbReference type="AlphaFoldDB" id="A0A9J6PAU8"/>
<evidence type="ECO:0000256" key="1">
    <source>
        <dbReference type="SAM" id="MobiDB-lite"/>
    </source>
</evidence>
<dbReference type="InterPro" id="IPR037185">
    <property type="entry name" value="EmrE-like"/>
</dbReference>